<keyword evidence="1" id="KW-0472">Membrane</keyword>
<evidence type="ECO:0000256" key="1">
    <source>
        <dbReference type="SAM" id="Phobius"/>
    </source>
</evidence>
<feature type="transmembrane region" description="Helical" evidence="1">
    <location>
        <begin position="79"/>
        <end position="104"/>
    </location>
</feature>
<comment type="caution">
    <text evidence="2">The sequence shown here is derived from an EMBL/GenBank/DDBJ whole genome shotgun (WGS) entry which is preliminary data.</text>
</comment>
<organism evidence="2">
    <name type="scientific">Candidatus Methanosuratincola petrocarbonis</name>
    <name type="common">ex Vanwonterghem et al. 2016</name>
    <dbReference type="NCBI Taxonomy" id="1867261"/>
    <lineage>
        <taxon>Archaea</taxon>
        <taxon>Thermoproteota</taxon>
        <taxon>Methanosuratincolia</taxon>
        <taxon>Candidatus Methanomethylicales</taxon>
        <taxon>Candidatus Methanomethylicaceae</taxon>
        <taxon>Candidatus Methanosuratincola (ex Vanwonterghem et al. 2016)</taxon>
    </lineage>
</organism>
<dbReference type="NCBIfam" id="TIGR01300">
    <property type="entry name" value="CPA3_mnhG_phaG"/>
    <property type="match status" value="1"/>
</dbReference>
<reference evidence="2" key="1">
    <citation type="journal article" date="2020" name="mSystems">
        <title>Genome- and Community-Level Interaction Insights into Carbon Utilization and Element Cycling Functions of Hydrothermarchaeota in Hydrothermal Sediment.</title>
        <authorList>
            <person name="Zhou Z."/>
            <person name="Liu Y."/>
            <person name="Xu W."/>
            <person name="Pan J."/>
            <person name="Luo Z.H."/>
            <person name="Li M."/>
        </authorList>
    </citation>
    <scope>NUCLEOTIDE SEQUENCE [LARGE SCALE GENOMIC DNA]</scope>
    <source>
        <strain evidence="2">SpSt-1038</strain>
    </source>
</reference>
<dbReference type="PANTHER" id="PTHR34703">
    <property type="entry name" value="ANTIPORTER SUBUNIT MNHG2-RELATED"/>
    <property type="match status" value="1"/>
</dbReference>
<proteinExistence type="predicted"/>
<dbReference type="GO" id="GO:0015385">
    <property type="term" value="F:sodium:proton antiporter activity"/>
    <property type="evidence" value="ECO:0007669"/>
    <property type="project" value="TreeGrafter"/>
</dbReference>
<gene>
    <name evidence="2" type="ORF">ENL91_01815</name>
</gene>
<protein>
    <submittedName>
        <fullName evidence="2">Cation:proton antiporter</fullName>
    </submittedName>
</protein>
<dbReference type="PANTHER" id="PTHR34703:SF1">
    <property type="entry name" value="ANTIPORTER SUBUNIT MNHG2-RELATED"/>
    <property type="match status" value="1"/>
</dbReference>
<dbReference type="InterPro" id="IPR005133">
    <property type="entry name" value="PhaG_MnhG_YufB"/>
</dbReference>
<name>A0A7J3V073_9CREN</name>
<feature type="transmembrane region" description="Helical" evidence="1">
    <location>
        <begin position="15"/>
        <end position="39"/>
    </location>
</feature>
<dbReference type="Pfam" id="PF03334">
    <property type="entry name" value="PhaG_MnhG_YufB"/>
    <property type="match status" value="1"/>
</dbReference>
<evidence type="ECO:0000313" key="2">
    <source>
        <dbReference type="EMBL" id="HHI48890.1"/>
    </source>
</evidence>
<accession>A0A7J3V073</accession>
<keyword evidence="1" id="KW-0812">Transmembrane</keyword>
<keyword evidence="1" id="KW-1133">Transmembrane helix</keyword>
<dbReference type="EMBL" id="DRVT01000018">
    <property type="protein sequence ID" value="HHI48890.1"/>
    <property type="molecule type" value="Genomic_DNA"/>
</dbReference>
<feature type="transmembrane region" description="Helical" evidence="1">
    <location>
        <begin position="51"/>
        <end position="73"/>
    </location>
</feature>
<sequence>MLQGTWKVSKLVTEIFLVIGTFLVVLGGALSIIGAIGLLRFPSYFVRIHAATVSVIGGSVVPLIGVAFLSYGIHGQDGIVTSLGALGTAAFIFLTAPVSSHAIARSAARMRIPREPLEHDHLEEDGR</sequence>
<dbReference type="AlphaFoldDB" id="A0A7J3V073"/>